<feature type="region of interest" description="Disordered" evidence="1">
    <location>
        <begin position="142"/>
        <end position="222"/>
    </location>
</feature>
<protein>
    <submittedName>
        <fullName evidence="4">Uncharacterized protein LOC112689662</fullName>
    </submittedName>
</protein>
<feature type="compositionally biased region" description="Low complexity" evidence="1">
    <location>
        <begin position="102"/>
        <end position="120"/>
    </location>
</feature>
<sequence length="236" mass="26002">MSSENNPKNDKDSTTNLMRLFKVQPDHQLVTRQDLTRDYNSGTSARSLNSDDEDENDDNDDDNNNFISINNYYTWNSSITNASIHKERAAIMSALHSAESVPIPSLSAPSSSSRPLASKSFTKSHRVQDIVAMCSDERSAFSTEDYHNESGHSDDWPQATGAGGSNLWTSASHHSSSATSTAYSSSDGDDEAGRRDVTNHNAAQATNHRQTPRPASAAPPRPLSIWHWTFGLFRKK</sequence>
<dbReference type="RefSeq" id="XP_025419262.1">
    <property type="nucleotide sequence ID" value="XM_025563477.1"/>
</dbReference>
<evidence type="ECO:0000313" key="3">
    <source>
        <dbReference type="Proteomes" id="UP000694846"/>
    </source>
</evidence>
<accession>A0A2S2QTK3</accession>
<evidence type="ECO:0000256" key="1">
    <source>
        <dbReference type="SAM" id="MobiDB-lite"/>
    </source>
</evidence>
<dbReference type="Proteomes" id="UP000694846">
    <property type="component" value="Unplaced"/>
</dbReference>
<dbReference type="AlphaFoldDB" id="A0A2S2QTK3"/>
<feature type="compositionally biased region" description="Polar residues" evidence="1">
    <location>
        <begin position="30"/>
        <end position="48"/>
    </location>
</feature>
<feature type="compositionally biased region" description="Polar residues" evidence="1">
    <location>
        <begin position="199"/>
        <end position="209"/>
    </location>
</feature>
<reference evidence="4" key="2">
    <citation type="submission" date="2025-04" db="UniProtKB">
        <authorList>
            <consortium name="RefSeq"/>
        </authorList>
    </citation>
    <scope>IDENTIFICATION</scope>
    <source>
        <tissue evidence="4">Whole body</tissue>
    </source>
</reference>
<evidence type="ECO:0000313" key="4">
    <source>
        <dbReference type="RefSeq" id="XP_025419262.1"/>
    </source>
</evidence>
<proteinExistence type="predicted"/>
<dbReference type="GeneID" id="112689662"/>
<dbReference type="OrthoDB" id="6613705at2759"/>
<name>A0A2S2QTK3_9HEMI</name>
<dbReference type="EMBL" id="GGMS01011858">
    <property type="protein sequence ID" value="MBY81061.1"/>
    <property type="molecule type" value="Transcribed_RNA"/>
</dbReference>
<organism evidence="2">
    <name type="scientific">Sipha flava</name>
    <name type="common">yellow sugarcane aphid</name>
    <dbReference type="NCBI Taxonomy" id="143950"/>
    <lineage>
        <taxon>Eukaryota</taxon>
        <taxon>Metazoa</taxon>
        <taxon>Ecdysozoa</taxon>
        <taxon>Arthropoda</taxon>
        <taxon>Hexapoda</taxon>
        <taxon>Insecta</taxon>
        <taxon>Pterygota</taxon>
        <taxon>Neoptera</taxon>
        <taxon>Paraneoptera</taxon>
        <taxon>Hemiptera</taxon>
        <taxon>Sternorrhyncha</taxon>
        <taxon>Aphidomorpha</taxon>
        <taxon>Aphidoidea</taxon>
        <taxon>Aphididae</taxon>
        <taxon>Sipha</taxon>
    </lineage>
</organism>
<feature type="compositionally biased region" description="Low complexity" evidence="1">
    <location>
        <begin position="169"/>
        <end position="186"/>
    </location>
</feature>
<keyword evidence="3" id="KW-1185">Reference proteome</keyword>
<reference evidence="2" key="1">
    <citation type="submission" date="2018-04" db="EMBL/GenBank/DDBJ databases">
        <title>Transcriptome assembly of Sipha flava.</title>
        <authorList>
            <person name="Scully E.D."/>
            <person name="Geib S.M."/>
            <person name="Palmer N.A."/>
            <person name="Koch K."/>
            <person name="Bradshaw J."/>
            <person name="Heng-Moss T."/>
            <person name="Sarath G."/>
        </authorList>
    </citation>
    <scope>NUCLEOTIDE SEQUENCE</scope>
</reference>
<evidence type="ECO:0000313" key="2">
    <source>
        <dbReference type="EMBL" id="MBY81061.1"/>
    </source>
</evidence>
<feature type="compositionally biased region" description="Basic and acidic residues" evidence="1">
    <location>
        <begin position="142"/>
        <end position="155"/>
    </location>
</feature>
<feature type="region of interest" description="Disordered" evidence="1">
    <location>
        <begin position="22"/>
        <end position="63"/>
    </location>
</feature>
<feature type="compositionally biased region" description="Acidic residues" evidence="1">
    <location>
        <begin position="50"/>
        <end position="63"/>
    </location>
</feature>
<feature type="region of interest" description="Disordered" evidence="1">
    <location>
        <begin position="102"/>
        <end position="122"/>
    </location>
</feature>
<gene>
    <name evidence="4" type="primary">LOC112689662</name>
    <name evidence="2" type="ORF">g.2176</name>
</gene>